<reference evidence="4" key="1">
    <citation type="submission" date="2020-09" db="EMBL/GenBank/DDBJ databases">
        <title>Genome-Enabled Discovery of Anthraquinone Biosynthesis in Senna tora.</title>
        <authorList>
            <person name="Kang S.-H."/>
            <person name="Pandey R.P."/>
            <person name="Lee C.-M."/>
            <person name="Sim J.-S."/>
            <person name="Jeong J.-T."/>
            <person name="Choi B.-S."/>
            <person name="Jung M."/>
            <person name="Ginzburg D."/>
            <person name="Zhao K."/>
            <person name="Won S.Y."/>
            <person name="Oh T.-J."/>
            <person name="Yu Y."/>
            <person name="Kim N.-H."/>
            <person name="Lee O.R."/>
            <person name="Lee T.-H."/>
            <person name="Bashyal P."/>
            <person name="Kim T.-S."/>
            <person name="Lee W.-H."/>
            <person name="Kawkins C."/>
            <person name="Kim C.-K."/>
            <person name="Kim J.S."/>
            <person name="Ahn B.O."/>
            <person name="Rhee S.Y."/>
            <person name="Sohng J.K."/>
        </authorList>
    </citation>
    <scope>NUCLEOTIDE SEQUENCE</scope>
    <source>
        <tissue evidence="4">Leaf</tissue>
    </source>
</reference>
<comment type="similarity">
    <text evidence="1">Belongs to the helicase family.</text>
</comment>
<dbReference type="GO" id="GO:0005524">
    <property type="term" value="F:ATP binding"/>
    <property type="evidence" value="ECO:0007669"/>
    <property type="project" value="UniProtKB-KW"/>
</dbReference>
<dbReference type="GO" id="GO:0043139">
    <property type="term" value="F:5'-3' DNA helicase activity"/>
    <property type="evidence" value="ECO:0007669"/>
    <property type="project" value="UniProtKB-EC"/>
</dbReference>
<evidence type="ECO:0000259" key="2">
    <source>
        <dbReference type="Pfam" id="PF05970"/>
    </source>
</evidence>
<proteinExistence type="inferred from homology"/>
<keyword evidence="1" id="KW-0234">DNA repair</keyword>
<dbReference type="GO" id="GO:0006281">
    <property type="term" value="P:DNA repair"/>
    <property type="evidence" value="ECO:0007669"/>
    <property type="project" value="UniProtKB-KW"/>
</dbReference>
<protein>
    <recommendedName>
        <fullName evidence="1">ATP-dependent DNA helicase</fullName>
        <ecNumber evidence="1">5.6.2.3</ecNumber>
    </recommendedName>
</protein>
<dbReference type="AlphaFoldDB" id="A0A834SG08"/>
<evidence type="ECO:0000256" key="1">
    <source>
        <dbReference type="RuleBase" id="RU363044"/>
    </source>
</evidence>
<keyword evidence="1" id="KW-0547">Nucleotide-binding</keyword>
<dbReference type="Pfam" id="PF05970">
    <property type="entry name" value="PIF1"/>
    <property type="match status" value="1"/>
</dbReference>
<dbReference type="CDD" id="cd18809">
    <property type="entry name" value="SF1_C_RecD"/>
    <property type="match status" value="1"/>
</dbReference>
<dbReference type="GO" id="GO:0016787">
    <property type="term" value="F:hydrolase activity"/>
    <property type="evidence" value="ECO:0007669"/>
    <property type="project" value="UniProtKB-KW"/>
</dbReference>
<dbReference type="Pfam" id="PF21530">
    <property type="entry name" value="Pif1_2B_dom"/>
    <property type="match status" value="1"/>
</dbReference>
<dbReference type="EMBL" id="JAAIUW010000013">
    <property type="protein sequence ID" value="KAF7801675.1"/>
    <property type="molecule type" value="Genomic_DNA"/>
</dbReference>
<sequence length="332" mass="37320">MDSSGSHFIDRITNIGDVIQTSQEDASSKRVTIELEEKGKSRVSATLWARYCNKLQQFMDKYKEGLARSTPYKSVHCIIGTVQNVNLDQMAALFLQLPQVVLHLNLFLEILPVIPRASREEIVLASLNSSYLWSSCKVNEYTLDLLPGEEKIYLSSDNICDPEPQSKLDKVYTIEFLDTISGSDLPYHQLKLKVSAPIMLLRNIDCSLGLCNGTRLILTRMSEHVLEASITSGKFKGEKVLIARMLISPSDSKLPFKFQRYQFPVVISFAMTINKSQGQTLSNVGTYLPRLVFSHGQLYVAVSHVRTHSSLKILVSDASRRQLKATTNVVFK</sequence>
<feature type="domain" description="DNA helicase Pif1-like 2B" evidence="3">
    <location>
        <begin position="175"/>
        <end position="220"/>
    </location>
</feature>
<comment type="caution">
    <text evidence="4">The sequence shown here is derived from an EMBL/GenBank/DDBJ whole genome shotgun (WGS) entry which is preliminary data.</text>
</comment>
<keyword evidence="5" id="KW-1185">Reference proteome</keyword>
<dbReference type="OrthoDB" id="1930718at2759"/>
<comment type="cofactor">
    <cofactor evidence="1">
        <name>Mg(2+)</name>
        <dbReference type="ChEBI" id="CHEBI:18420"/>
    </cofactor>
</comment>
<dbReference type="InterPro" id="IPR027417">
    <property type="entry name" value="P-loop_NTPase"/>
</dbReference>
<dbReference type="SUPFAM" id="SSF52540">
    <property type="entry name" value="P-loop containing nucleoside triphosphate hydrolases"/>
    <property type="match status" value="1"/>
</dbReference>
<evidence type="ECO:0000313" key="5">
    <source>
        <dbReference type="Proteomes" id="UP000634136"/>
    </source>
</evidence>
<name>A0A834SG08_9FABA</name>
<dbReference type="EC" id="5.6.2.3" evidence="1"/>
<dbReference type="GO" id="GO:0000723">
    <property type="term" value="P:telomere maintenance"/>
    <property type="evidence" value="ECO:0007669"/>
    <property type="project" value="InterPro"/>
</dbReference>
<keyword evidence="1" id="KW-0227">DNA damage</keyword>
<dbReference type="FunFam" id="3.40.50.300:FF:002884">
    <property type="entry name" value="ATP-dependent DNA helicase"/>
    <property type="match status" value="1"/>
</dbReference>
<keyword evidence="1 4" id="KW-0347">Helicase</keyword>
<evidence type="ECO:0000313" key="4">
    <source>
        <dbReference type="EMBL" id="KAF7801675.1"/>
    </source>
</evidence>
<dbReference type="PANTHER" id="PTHR23274:SF48">
    <property type="entry name" value="ATP-DEPENDENT DNA HELICASE"/>
    <property type="match status" value="1"/>
</dbReference>
<dbReference type="GO" id="GO:0005657">
    <property type="term" value="C:replication fork"/>
    <property type="evidence" value="ECO:0007669"/>
    <property type="project" value="TreeGrafter"/>
</dbReference>
<keyword evidence="1" id="KW-0378">Hydrolase</keyword>
<gene>
    <name evidence="4" type="ORF">G2W53_040786</name>
</gene>
<dbReference type="PANTHER" id="PTHR23274">
    <property type="entry name" value="DNA HELICASE-RELATED"/>
    <property type="match status" value="1"/>
</dbReference>
<comment type="catalytic activity">
    <reaction evidence="1">
        <text>ATP + H2O = ADP + phosphate + H(+)</text>
        <dbReference type="Rhea" id="RHEA:13065"/>
        <dbReference type="ChEBI" id="CHEBI:15377"/>
        <dbReference type="ChEBI" id="CHEBI:15378"/>
        <dbReference type="ChEBI" id="CHEBI:30616"/>
        <dbReference type="ChEBI" id="CHEBI:43474"/>
        <dbReference type="ChEBI" id="CHEBI:456216"/>
        <dbReference type="EC" id="5.6.2.3"/>
    </reaction>
</comment>
<keyword evidence="1" id="KW-0067">ATP-binding</keyword>
<organism evidence="4 5">
    <name type="scientific">Senna tora</name>
    <dbReference type="NCBI Taxonomy" id="362788"/>
    <lineage>
        <taxon>Eukaryota</taxon>
        <taxon>Viridiplantae</taxon>
        <taxon>Streptophyta</taxon>
        <taxon>Embryophyta</taxon>
        <taxon>Tracheophyta</taxon>
        <taxon>Spermatophyta</taxon>
        <taxon>Magnoliopsida</taxon>
        <taxon>eudicotyledons</taxon>
        <taxon>Gunneridae</taxon>
        <taxon>Pentapetalae</taxon>
        <taxon>rosids</taxon>
        <taxon>fabids</taxon>
        <taxon>Fabales</taxon>
        <taxon>Fabaceae</taxon>
        <taxon>Caesalpinioideae</taxon>
        <taxon>Cassia clade</taxon>
        <taxon>Senna</taxon>
    </lineage>
</organism>
<dbReference type="GO" id="GO:0006310">
    <property type="term" value="P:DNA recombination"/>
    <property type="evidence" value="ECO:0007669"/>
    <property type="project" value="UniProtKB-KW"/>
</dbReference>
<accession>A0A834SG08</accession>
<dbReference type="Proteomes" id="UP000634136">
    <property type="component" value="Unassembled WGS sequence"/>
</dbReference>
<dbReference type="InterPro" id="IPR010285">
    <property type="entry name" value="DNA_helicase_pif1-like_DEAD"/>
</dbReference>
<dbReference type="InterPro" id="IPR049163">
    <property type="entry name" value="Pif1-like_2B_dom"/>
</dbReference>
<evidence type="ECO:0000259" key="3">
    <source>
        <dbReference type="Pfam" id="PF21530"/>
    </source>
</evidence>
<dbReference type="GO" id="GO:0006260">
    <property type="term" value="P:DNA replication"/>
    <property type="evidence" value="ECO:0007669"/>
    <property type="project" value="TreeGrafter"/>
</dbReference>
<keyword evidence="1" id="KW-0233">DNA recombination</keyword>
<feature type="domain" description="DNA helicase Pif1-like DEAD-box helicase" evidence="2">
    <location>
        <begin position="107"/>
        <end position="139"/>
    </location>
</feature>